<evidence type="ECO:0000313" key="3">
    <source>
        <dbReference type="Proteomes" id="UP000294299"/>
    </source>
</evidence>
<protein>
    <submittedName>
        <fullName evidence="2">Uncharacterized protein</fullName>
    </submittedName>
</protein>
<gene>
    <name evidence="2" type="ORF">NFRAN_1959</name>
</gene>
<organism evidence="2 3">
    <name type="scientific">Candidatus Nitrosocosmicus franklandianus</name>
    <dbReference type="NCBI Taxonomy" id="1798806"/>
    <lineage>
        <taxon>Archaea</taxon>
        <taxon>Nitrososphaerota</taxon>
        <taxon>Nitrososphaeria</taxon>
        <taxon>Nitrososphaerales</taxon>
        <taxon>Nitrososphaeraceae</taxon>
        <taxon>Candidatus Nitrosocosmicus</taxon>
    </lineage>
</organism>
<dbReference type="EMBL" id="LR216287">
    <property type="protein sequence ID" value="VFJ14281.1"/>
    <property type="molecule type" value="Genomic_DNA"/>
</dbReference>
<sequence>MSDFIPDKKKCYLLVLLNFLMIVIIFVNLDCVFSQDVLGGSSGNISANLDFADNKSTLSNLDTLEPISSNISVHVEPKDTGTLYLSAIISDGKVVYTRDLDDELFPFQTTNWYQLVTLTPNYTGTLENSGLNFDNLIVGQLQDFDNFDELLEQARIYSDVPINETFILDLPNKDVSFMQLQASFLDGITGIYYGLFDGNQQRDKSEINLRLNPESSLKILESDSAIVIKTNPQLYNVTNTLVCHDVYKLGYEKCQ</sequence>
<dbReference type="Proteomes" id="UP000294299">
    <property type="component" value="Chromosome NFRAN"/>
</dbReference>
<dbReference type="KEGG" id="nfn:NFRAN_1959"/>
<name>A0A484I940_9ARCH</name>
<dbReference type="GeneID" id="39421260"/>
<evidence type="ECO:0000256" key="1">
    <source>
        <dbReference type="SAM" id="Phobius"/>
    </source>
</evidence>
<keyword evidence="1" id="KW-0812">Transmembrane</keyword>
<dbReference type="OrthoDB" id="11797at2157"/>
<evidence type="ECO:0000313" key="2">
    <source>
        <dbReference type="EMBL" id="VFJ14281.1"/>
    </source>
</evidence>
<accession>A0A484I940</accession>
<proteinExistence type="predicted"/>
<keyword evidence="1" id="KW-1133">Transmembrane helix</keyword>
<keyword evidence="1" id="KW-0472">Membrane</keyword>
<feature type="transmembrane region" description="Helical" evidence="1">
    <location>
        <begin position="12"/>
        <end position="29"/>
    </location>
</feature>
<dbReference type="RefSeq" id="WP_134484536.1">
    <property type="nucleotide sequence ID" value="NZ_LR216287.1"/>
</dbReference>
<dbReference type="AlphaFoldDB" id="A0A484I940"/>
<reference evidence="2 3" key="1">
    <citation type="submission" date="2019-02" db="EMBL/GenBank/DDBJ databases">
        <authorList>
            <person name="Lehtovirta-Morley E L."/>
        </authorList>
    </citation>
    <scope>NUCLEOTIDE SEQUENCE [LARGE SCALE GENOMIC DNA]</scope>
    <source>
        <strain evidence="2">NFRAN1</strain>
    </source>
</reference>
<keyword evidence="3" id="KW-1185">Reference proteome</keyword>